<organism evidence="1 2">
    <name type="scientific">Hydrogenophaga pseudoflava</name>
    <name type="common">Pseudomonas carboxydoflava</name>
    <dbReference type="NCBI Taxonomy" id="47421"/>
    <lineage>
        <taxon>Bacteria</taxon>
        <taxon>Pseudomonadati</taxon>
        <taxon>Pseudomonadota</taxon>
        <taxon>Betaproteobacteria</taxon>
        <taxon>Burkholderiales</taxon>
        <taxon>Comamonadaceae</taxon>
        <taxon>Hydrogenophaga</taxon>
    </lineage>
</organism>
<proteinExistence type="predicted"/>
<dbReference type="PANTHER" id="PTHR45011">
    <property type="entry name" value="DAP3-BINDING CELL DEATH ENHANCER 1"/>
    <property type="match status" value="1"/>
</dbReference>
<dbReference type="RefSeq" id="WP_133155470.1">
    <property type="nucleotide sequence ID" value="NZ_CP037867.1"/>
</dbReference>
<evidence type="ECO:0008006" key="3">
    <source>
        <dbReference type="Google" id="ProtNLM"/>
    </source>
</evidence>
<evidence type="ECO:0000313" key="1">
    <source>
        <dbReference type="EMBL" id="QBM26211.1"/>
    </source>
</evidence>
<dbReference type="Proteomes" id="UP000293912">
    <property type="component" value="Chromosome"/>
</dbReference>
<dbReference type="SUPFAM" id="SSF81901">
    <property type="entry name" value="HCP-like"/>
    <property type="match status" value="2"/>
</dbReference>
<keyword evidence="2" id="KW-1185">Reference proteome</keyword>
<evidence type="ECO:0000313" key="2">
    <source>
        <dbReference type="Proteomes" id="UP000293912"/>
    </source>
</evidence>
<accession>A0A4P6WXX8</accession>
<dbReference type="SMART" id="SM00671">
    <property type="entry name" value="SEL1"/>
    <property type="match status" value="3"/>
</dbReference>
<dbReference type="KEGG" id="hpse:HPF_00880"/>
<name>A0A4P6WXX8_HYDPS</name>
<dbReference type="PANTHER" id="PTHR45011:SF1">
    <property type="entry name" value="DAP3-BINDING CELL DEATH ENHANCER 1"/>
    <property type="match status" value="1"/>
</dbReference>
<reference evidence="1 2" key="1">
    <citation type="submission" date="2019-03" db="EMBL/GenBank/DDBJ databases">
        <authorList>
            <person name="Sebastian G."/>
            <person name="Baumann P."/>
            <person name="Ruckert C."/>
            <person name="Kalinowski J."/>
            <person name="Nebel B."/>
            <person name="Takors R."/>
            <person name="Blombach B."/>
        </authorList>
    </citation>
    <scope>NUCLEOTIDE SEQUENCE [LARGE SCALE GENOMIC DNA]</scope>
    <source>
        <strain evidence="1 2">DSM 1084</strain>
    </source>
</reference>
<sequence length="373" mass="42332">MNQHLSAVFAPIRVRAQNYARSATAATKSFGWLELYRTNFCQKRPDINDSDTFNMKSTEELILEADFGSTEAQLRLAAHYIDDETFNFDCAEKWLRLLIKKESTYAKYELYHLYNTGRIIDGVNYQTDENLAVSRGLLIEAAKEGHVQALYELALIEMQNKASYADGFNRMINSANRGHTHANTLLKKYEQKLPPTLVMAANGDLINEESDHASTESRDFQLSVELGNLGVATRQAMAGDYLNKRQLFEEAFVWYEKAAQQGNSEAAFNLAVLHVENAVPQADLNIALRLLEPLAKKGDSDALHLQAKIYLQKKMYAHAIAYFKLSADTAADSSIKDEESEYAERFTKKYGDAEVVREADEIYQYFLRRLKAT</sequence>
<dbReference type="InterPro" id="IPR006597">
    <property type="entry name" value="Sel1-like"/>
</dbReference>
<dbReference type="InterPro" id="IPR011990">
    <property type="entry name" value="TPR-like_helical_dom_sf"/>
</dbReference>
<gene>
    <name evidence="1" type="ORF">HPF_00880</name>
</gene>
<dbReference type="Gene3D" id="1.25.40.10">
    <property type="entry name" value="Tetratricopeptide repeat domain"/>
    <property type="match status" value="2"/>
</dbReference>
<dbReference type="EMBL" id="CP037867">
    <property type="protein sequence ID" value="QBM26211.1"/>
    <property type="molecule type" value="Genomic_DNA"/>
</dbReference>
<protein>
    <recommendedName>
        <fullName evidence="3">Sel1 repeat protein</fullName>
    </recommendedName>
</protein>
<dbReference type="InterPro" id="IPR052748">
    <property type="entry name" value="ISR_Activator"/>
</dbReference>
<dbReference type="AlphaFoldDB" id="A0A4P6WXX8"/>